<protein>
    <submittedName>
        <fullName evidence="2">Glycosyltransferase family 2 protein</fullName>
    </submittedName>
</protein>
<proteinExistence type="predicted"/>
<dbReference type="KEGG" id="aoy:EOV40_008740"/>
<dbReference type="SUPFAM" id="SSF53448">
    <property type="entry name" value="Nucleotide-diphospho-sugar transferases"/>
    <property type="match status" value="1"/>
</dbReference>
<accession>A0A5B9GJ25</accession>
<name>A0A5B9GJ25_9PROT</name>
<feature type="domain" description="Glycosyltransferase 2-like" evidence="1">
    <location>
        <begin position="154"/>
        <end position="261"/>
    </location>
</feature>
<reference evidence="2 3" key="1">
    <citation type="submission" date="2019-08" db="EMBL/GenBank/DDBJ databases">
        <title>Acetobacter oryzioeni sp. nov., isolated from Korean rice wine vinegar.</title>
        <authorList>
            <person name="Baek J.H."/>
            <person name="Kim K.H."/>
            <person name="Jeon C.O."/>
            <person name="Han D.M."/>
        </authorList>
    </citation>
    <scope>NUCLEOTIDE SEQUENCE [LARGE SCALE GENOMIC DNA]</scope>
    <source>
        <strain evidence="2 3">B6</strain>
    </source>
</reference>
<keyword evidence="3" id="KW-1185">Reference proteome</keyword>
<dbReference type="EMBL" id="CP042808">
    <property type="protein sequence ID" value="QEE85787.1"/>
    <property type="molecule type" value="Genomic_DNA"/>
</dbReference>
<dbReference type="GO" id="GO:0016740">
    <property type="term" value="F:transferase activity"/>
    <property type="evidence" value="ECO:0007669"/>
    <property type="project" value="UniProtKB-KW"/>
</dbReference>
<evidence type="ECO:0000259" key="1">
    <source>
        <dbReference type="Pfam" id="PF00535"/>
    </source>
</evidence>
<dbReference type="InterPro" id="IPR001173">
    <property type="entry name" value="Glyco_trans_2-like"/>
</dbReference>
<sequence length="586" mass="67926">MMYKIQQIVFPNIDIVCPENMYFRGNEEKVYASLNKKSIELVKGGIAIFDTFFNSLSIRPWKENCQIDDLGLSLTGRGKVRIRLGLHVLDRADQWLYENDIELSDTPYEMDLPFWNRVHDGMLYLEVRALTDAEITGGYFFTRTKPRNKVRLGIVITHYNRKHYVLPAIHRISTELLNDPYYKDHIELIVVDNSQNIEDSEKENAILLPSKNLGGSGGFTRGLLYLKDENFTHCLFMDDDASCEMESIRRTLHILEYGKVDNLAVAGSMLREAEPFRLHEKGARIAGTGVVNLKHGLDMRHVHDLLVAETPEPVTYGGWWHFAFRIKDVTHLSFPFFVRGDDMLFGLTNHFNIMTLNGIGGWADDFGIKESPINRYLSLRAHLMCLIIGTNTSKWKMLRTSFGCVITSDMSYNYSGAQAFIEAVRDVLKGPSFWENNVDMANVRKHLSQIAPGEKCEPIHIPKDAEYGRGLHESRKRRFCRILTLNGFLLPNFLMKNKTLVESKNFHAVFRRVFRYKRILYITPDHTGYIAEYNKKKFFKNLRDWGKVSFVFCRKFQSTKTEYQKSLTHLTSEGFWRKVFTSNQNK</sequence>
<evidence type="ECO:0000313" key="2">
    <source>
        <dbReference type="EMBL" id="QEE85787.1"/>
    </source>
</evidence>
<dbReference type="Pfam" id="PF00535">
    <property type="entry name" value="Glycos_transf_2"/>
    <property type="match status" value="1"/>
</dbReference>
<dbReference type="Gene3D" id="3.90.550.60">
    <property type="match status" value="1"/>
</dbReference>
<evidence type="ECO:0000313" key="3">
    <source>
        <dbReference type="Proteomes" id="UP000287027"/>
    </source>
</evidence>
<dbReference type="InterPro" id="IPR029044">
    <property type="entry name" value="Nucleotide-diphossugar_trans"/>
</dbReference>
<dbReference type="Proteomes" id="UP000287027">
    <property type="component" value="Chromosome"/>
</dbReference>
<organism evidence="2 3">
    <name type="scientific">Acetobacter oryzoeni</name>
    <dbReference type="NCBI Taxonomy" id="2500548"/>
    <lineage>
        <taxon>Bacteria</taxon>
        <taxon>Pseudomonadati</taxon>
        <taxon>Pseudomonadota</taxon>
        <taxon>Alphaproteobacteria</taxon>
        <taxon>Acetobacterales</taxon>
        <taxon>Acetobacteraceae</taxon>
        <taxon>Acetobacter</taxon>
    </lineage>
</organism>
<gene>
    <name evidence="2" type="ORF">EOV40_008740</name>
</gene>
<keyword evidence="2" id="KW-0808">Transferase</keyword>
<dbReference type="RefSeq" id="WP_128105681.1">
    <property type="nucleotide sequence ID" value="NZ_CP042808.1"/>
</dbReference>
<dbReference type="AlphaFoldDB" id="A0A5B9GJ25"/>